<protein>
    <recommendedName>
        <fullName evidence="3">Transferrin-binding protein B C-lobe/N-lobe beta barrel domain-containing protein</fullName>
    </recommendedName>
</protein>
<dbReference type="InterPro" id="IPR011250">
    <property type="entry name" value="OMP/PagP_B-barrel"/>
</dbReference>
<evidence type="ECO:0000313" key="2">
    <source>
        <dbReference type="Proteomes" id="UP000316624"/>
    </source>
</evidence>
<dbReference type="AlphaFoldDB" id="A0A562K3T7"/>
<reference evidence="1 2" key="1">
    <citation type="journal article" date="2015" name="Stand. Genomic Sci.">
        <title>Genomic Encyclopedia of Bacterial and Archaeal Type Strains, Phase III: the genomes of soil and plant-associated and newly described type strains.</title>
        <authorList>
            <person name="Whitman W.B."/>
            <person name="Woyke T."/>
            <person name="Klenk H.P."/>
            <person name="Zhou Y."/>
            <person name="Lilburn T.G."/>
            <person name="Beck B.J."/>
            <person name="De Vos P."/>
            <person name="Vandamme P."/>
            <person name="Eisen J.A."/>
            <person name="Garrity G."/>
            <person name="Hugenholtz P."/>
            <person name="Kyrpides N.C."/>
        </authorList>
    </citation>
    <scope>NUCLEOTIDE SEQUENCE [LARGE SCALE GENOMIC DNA]</scope>
    <source>
        <strain evidence="1 2">CGMCC 1.7748</strain>
    </source>
</reference>
<proteinExistence type="predicted"/>
<keyword evidence="2" id="KW-1185">Reference proteome</keyword>
<organism evidence="1 2">
    <name type="scientific">Sphingobium wenxiniae (strain DSM 21828 / CGMCC 1.7748 / JZ-1)</name>
    <dbReference type="NCBI Taxonomy" id="595605"/>
    <lineage>
        <taxon>Bacteria</taxon>
        <taxon>Pseudomonadati</taxon>
        <taxon>Pseudomonadota</taxon>
        <taxon>Alphaproteobacteria</taxon>
        <taxon>Sphingomonadales</taxon>
        <taxon>Sphingomonadaceae</taxon>
        <taxon>Sphingobium</taxon>
    </lineage>
</organism>
<comment type="caution">
    <text evidence="1">The sequence shown here is derived from an EMBL/GenBank/DDBJ whole genome shotgun (WGS) entry which is preliminary data.</text>
</comment>
<evidence type="ECO:0008006" key="3">
    <source>
        <dbReference type="Google" id="ProtNLM"/>
    </source>
</evidence>
<dbReference type="Gene3D" id="2.40.160.90">
    <property type="match status" value="1"/>
</dbReference>
<dbReference type="EMBL" id="VLKK01000027">
    <property type="protein sequence ID" value="TWH90087.1"/>
    <property type="molecule type" value="Genomic_DNA"/>
</dbReference>
<sequence length="281" mass="28925">MNGTPTPPLPSVTYRTLDELSGNQTFKTAGVSLPATTGNGGAAKTYKFGSGIALAYDAAADSYTLTSPEGYSVTMTQAELDPSSSQDSSTYFKRADPTEDRVLLARRQVNGVRLNYTMFGSWTHIADTSDPGGTQRTDLAFGGVPTQASDVPKSGTANYDTFVGGTIISNNRPYMLNDQASSASYSSATFSINFETGAVDTALNLKGSPPGGGAFTDFGKFTGSGTLDSGGPGFSGALAGADTSGAFAGALFGPQGKEMGYAWYLLGSTFEGRGIVVGAKK</sequence>
<accession>A0A562K3T7</accession>
<dbReference type="SUPFAM" id="SSF56925">
    <property type="entry name" value="OMPA-like"/>
    <property type="match status" value="1"/>
</dbReference>
<dbReference type="Proteomes" id="UP000316624">
    <property type="component" value="Unassembled WGS sequence"/>
</dbReference>
<name>A0A562K3T7_SPHWJ</name>
<evidence type="ECO:0000313" key="1">
    <source>
        <dbReference type="EMBL" id="TWH90087.1"/>
    </source>
</evidence>
<dbReference type="RefSeq" id="WP_021246918.1">
    <property type="nucleotide sequence ID" value="NZ_JACIIY010000033.1"/>
</dbReference>
<gene>
    <name evidence="1" type="ORF">IQ35_03734</name>
</gene>